<dbReference type="RefSeq" id="WP_012448220.1">
    <property type="nucleotide sequence ID" value="NC_010718.1"/>
</dbReference>
<accession>B2A5J8</accession>
<evidence type="ECO:0000256" key="2">
    <source>
        <dbReference type="ARBA" id="ARBA00009773"/>
    </source>
</evidence>
<protein>
    <recommendedName>
        <fullName evidence="12">Permease</fullName>
    </recommendedName>
</protein>
<dbReference type="KEGG" id="nth:Nther_1781"/>
<evidence type="ECO:0000256" key="8">
    <source>
        <dbReference type="SAM" id="Coils"/>
    </source>
</evidence>
<dbReference type="HOGENOM" id="CLU_031275_8_2_9"/>
<feature type="transmembrane region" description="Helical" evidence="9">
    <location>
        <begin position="39"/>
        <end position="60"/>
    </location>
</feature>
<sequence>MDFEDRRWMKKIGLATTSVLIVIIIFAVLYWLLSTAVILRSQIINFLLPFLFAFVVAYILKPAVDYMEENKIPRILAILILYAIIGSFLVFVGGRAFATIVNEVQKLISIAPQYARDIQFFLMDLELWIERHDLPIMVTETIRENIAEAETELTEYLDRIVDVESLLAFALNIFGHFLSLVAFPIILFYFLKDTDLIKKNLSFLIPGRFRKRFLFAFRDINRTIGAYIRSQIIICGFIGLLTYLGLMILGVDFALVLGIFAGITNIIPYFGPFIGAIPSTVVALLQTPTLAIKVIILITIIQQIESQIVAPQVFGKNLAIHPLAVITVLIAGGQFFGILGMILAVPVLAITRVVVRHLAFDFWLAEKE</sequence>
<keyword evidence="11" id="KW-1185">Reference proteome</keyword>
<evidence type="ECO:0000313" key="10">
    <source>
        <dbReference type="EMBL" id="ACB85353.1"/>
    </source>
</evidence>
<dbReference type="FunCoup" id="B2A5J8">
    <property type="interactions" value="344"/>
</dbReference>
<dbReference type="GO" id="GO:0055085">
    <property type="term" value="P:transmembrane transport"/>
    <property type="evidence" value="ECO:0007669"/>
    <property type="project" value="TreeGrafter"/>
</dbReference>
<gene>
    <name evidence="10" type="ordered locus">Nther_1781</name>
</gene>
<feature type="coiled-coil region" evidence="8">
    <location>
        <begin position="139"/>
        <end position="166"/>
    </location>
</feature>
<evidence type="ECO:0000256" key="5">
    <source>
        <dbReference type="ARBA" id="ARBA00022692"/>
    </source>
</evidence>
<dbReference type="PANTHER" id="PTHR21716">
    <property type="entry name" value="TRANSMEMBRANE PROTEIN"/>
    <property type="match status" value="1"/>
</dbReference>
<dbReference type="STRING" id="457570.Nther_1781"/>
<name>B2A5J8_NATTJ</name>
<reference evidence="10 11" key="1">
    <citation type="submission" date="2008-04" db="EMBL/GenBank/DDBJ databases">
        <title>Complete sequence of chromosome of Natranaerobius thermophilus JW/NM-WN-LF.</title>
        <authorList>
            <consortium name="US DOE Joint Genome Institute"/>
            <person name="Copeland A."/>
            <person name="Lucas S."/>
            <person name="Lapidus A."/>
            <person name="Glavina del Rio T."/>
            <person name="Dalin E."/>
            <person name="Tice H."/>
            <person name="Bruce D."/>
            <person name="Goodwin L."/>
            <person name="Pitluck S."/>
            <person name="Chertkov O."/>
            <person name="Brettin T."/>
            <person name="Detter J.C."/>
            <person name="Han C."/>
            <person name="Kuske C.R."/>
            <person name="Schmutz J."/>
            <person name="Larimer F."/>
            <person name="Land M."/>
            <person name="Hauser L."/>
            <person name="Kyrpides N."/>
            <person name="Lykidis A."/>
            <person name="Mesbah N.M."/>
            <person name="Wiegel J."/>
        </authorList>
    </citation>
    <scope>NUCLEOTIDE SEQUENCE [LARGE SCALE GENOMIC DNA]</scope>
    <source>
        <strain evidence="11">ATCC BAA-1301 / DSM 18059 / JW/NM-WN-LF</strain>
    </source>
</reference>
<evidence type="ECO:0000256" key="3">
    <source>
        <dbReference type="ARBA" id="ARBA00022448"/>
    </source>
</evidence>
<feature type="transmembrane region" description="Helical" evidence="9">
    <location>
        <begin position="166"/>
        <end position="191"/>
    </location>
</feature>
<dbReference type="Pfam" id="PF01594">
    <property type="entry name" value="AI-2E_transport"/>
    <property type="match status" value="1"/>
</dbReference>
<keyword evidence="3" id="KW-0813">Transport</keyword>
<evidence type="ECO:0000256" key="6">
    <source>
        <dbReference type="ARBA" id="ARBA00022989"/>
    </source>
</evidence>
<evidence type="ECO:0000313" key="11">
    <source>
        <dbReference type="Proteomes" id="UP000001683"/>
    </source>
</evidence>
<dbReference type="Proteomes" id="UP000001683">
    <property type="component" value="Chromosome"/>
</dbReference>
<keyword evidence="4" id="KW-1003">Cell membrane</keyword>
<evidence type="ECO:0000256" key="7">
    <source>
        <dbReference type="ARBA" id="ARBA00023136"/>
    </source>
</evidence>
<reference evidence="10 11" key="2">
    <citation type="journal article" date="2011" name="J. Bacteriol.">
        <title>Complete genome sequence of the anaerobic, halophilic alkalithermophile Natranaerobius thermophilus JW/NM-WN-LF.</title>
        <authorList>
            <person name="Zhao B."/>
            <person name="Mesbah N.M."/>
            <person name="Dalin E."/>
            <person name="Goodwin L."/>
            <person name="Nolan M."/>
            <person name="Pitluck S."/>
            <person name="Chertkov O."/>
            <person name="Brettin T.S."/>
            <person name="Han J."/>
            <person name="Larimer F.W."/>
            <person name="Land M.L."/>
            <person name="Hauser L."/>
            <person name="Kyrpides N."/>
            <person name="Wiegel J."/>
        </authorList>
    </citation>
    <scope>NUCLEOTIDE SEQUENCE [LARGE SCALE GENOMIC DNA]</scope>
    <source>
        <strain evidence="11">ATCC BAA-1301 / DSM 18059 / JW/NM-WN-LF</strain>
    </source>
</reference>
<evidence type="ECO:0000256" key="1">
    <source>
        <dbReference type="ARBA" id="ARBA00004651"/>
    </source>
</evidence>
<dbReference type="PANTHER" id="PTHR21716:SF53">
    <property type="entry name" value="PERMEASE PERM-RELATED"/>
    <property type="match status" value="1"/>
</dbReference>
<evidence type="ECO:0008006" key="12">
    <source>
        <dbReference type="Google" id="ProtNLM"/>
    </source>
</evidence>
<keyword evidence="8" id="KW-0175">Coiled coil</keyword>
<dbReference type="eggNOG" id="COG0628">
    <property type="taxonomic scope" value="Bacteria"/>
</dbReference>
<dbReference type="AlphaFoldDB" id="B2A5J8"/>
<keyword evidence="6 9" id="KW-1133">Transmembrane helix</keyword>
<keyword evidence="7 9" id="KW-0472">Membrane</keyword>
<feature type="transmembrane region" description="Helical" evidence="9">
    <location>
        <begin position="322"/>
        <end position="350"/>
    </location>
</feature>
<comment type="subcellular location">
    <subcellularLocation>
        <location evidence="1">Cell membrane</location>
        <topology evidence="1">Multi-pass membrane protein</topology>
    </subcellularLocation>
</comment>
<feature type="transmembrane region" description="Helical" evidence="9">
    <location>
        <begin position="72"/>
        <end position="92"/>
    </location>
</feature>
<feature type="transmembrane region" description="Helical" evidence="9">
    <location>
        <begin position="290"/>
        <end position="310"/>
    </location>
</feature>
<dbReference type="GO" id="GO:0005886">
    <property type="term" value="C:plasma membrane"/>
    <property type="evidence" value="ECO:0007669"/>
    <property type="project" value="UniProtKB-SubCell"/>
</dbReference>
<evidence type="ECO:0000256" key="9">
    <source>
        <dbReference type="SAM" id="Phobius"/>
    </source>
</evidence>
<comment type="similarity">
    <text evidence="2">Belongs to the autoinducer-2 exporter (AI-2E) (TC 2.A.86) family.</text>
</comment>
<organism evidence="10 11">
    <name type="scientific">Natranaerobius thermophilus (strain ATCC BAA-1301 / DSM 18059 / JW/NM-WN-LF)</name>
    <dbReference type="NCBI Taxonomy" id="457570"/>
    <lineage>
        <taxon>Bacteria</taxon>
        <taxon>Bacillati</taxon>
        <taxon>Bacillota</taxon>
        <taxon>Clostridia</taxon>
        <taxon>Natranaerobiales</taxon>
        <taxon>Natranaerobiaceae</taxon>
        <taxon>Natranaerobius</taxon>
    </lineage>
</organism>
<dbReference type="InParanoid" id="B2A5J8"/>
<feature type="transmembrane region" description="Helical" evidence="9">
    <location>
        <begin position="232"/>
        <end position="260"/>
    </location>
</feature>
<dbReference type="EMBL" id="CP001034">
    <property type="protein sequence ID" value="ACB85353.1"/>
    <property type="molecule type" value="Genomic_DNA"/>
</dbReference>
<proteinExistence type="inferred from homology"/>
<dbReference type="InterPro" id="IPR002549">
    <property type="entry name" value="AI-2E-like"/>
</dbReference>
<keyword evidence="5 9" id="KW-0812">Transmembrane</keyword>
<feature type="transmembrane region" description="Helical" evidence="9">
    <location>
        <begin position="12"/>
        <end position="33"/>
    </location>
</feature>
<dbReference type="OrthoDB" id="9793390at2"/>
<evidence type="ECO:0000256" key="4">
    <source>
        <dbReference type="ARBA" id="ARBA00022475"/>
    </source>
</evidence>